<dbReference type="EMBL" id="SNRY01000007">
    <property type="protein sequence ID" value="KAA6351899.1"/>
    <property type="molecule type" value="Genomic_DNA"/>
</dbReference>
<accession>A0A5J4T0C8</accession>
<evidence type="ECO:0000313" key="3">
    <source>
        <dbReference type="EMBL" id="KAA6351899.1"/>
    </source>
</evidence>
<comment type="caution">
    <text evidence="3">The sequence shown here is derived from an EMBL/GenBank/DDBJ whole genome shotgun (WGS) entry which is preliminary data.</text>
</comment>
<name>A0A5J4T0C8_9ZZZZ</name>
<evidence type="ECO:0000313" key="2">
    <source>
        <dbReference type="EMBL" id="KAA6344142.1"/>
    </source>
</evidence>
<organism evidence="3">
    <name type="scientific">termite gut metagenome</name>
    <dbReference type="NCBI Taxonomy" id="433724"/>
    <lineage>
        <taxon>unclassified sequences</taxon>
        <taxon>metagenomes</taxon>
        <taxon>organismal metagenomes</taxon>
    </lineage>
</organism>
<reference evidence="3" key="1">
    <citation type="submission" date="2019-03" db="EMBL/GenBank/DDBJ databases">
        <title>Single cell metagenomics reveals metabolic interactions within the superorganism composed of flagellate Streblomastix strix and complex community of Bacteroidetes bacteria on its surface.</title>
        <authorList>
            <person name="Treitli S.C."/>
            <person name="Kolisko M."/>
            <person name="Husnik F."/>
            <person name="Keeling P."/>
            <person name="Hampl V."/>
        </authorList>
    </citation>
    <scope>NUCLEOTIDE SEQUENCE</scope>
    <source>
        <strain evidence="3">STM</strain>
    </source>
</reference>
<sequence>MIFFTPISFVKRGEIRTLHHEKERLSFYSAGAFLYEKTTPAFFVITHGKDTFYFSDLQINNSIISGKHCFFFLLSSQ</sequence>
<dbReference type="EMBL" id="SNRY01000233">
    <property type="protein sequence ID" value="KAA6344142.1"/>
    <property type="molecule type" value="Genomic_DNA"/>
</dbReference>
<proteinExistence type="predicted"/>
<dbReference type="AlphaFoldDB" id="A0A5J4T0C8"/>
<dbReference type="EMBL" id="SNRY01002826">
    <property type="protein sequence ID" value="KAA6323352.1"/>
    <property type="molecule type" value="Genomic_DNA"/>
</dbReference>
<evidence type="ECO:0000313" key="1">
    <source>
        <dbReference type="EMBL" id="KAA6323352.1"/>
    </source>
</evidence>
<protein>
    <submittedName>
        <fullName evidence="3">Uncharacterized protein</fullName>
    </submittedName>
</protein>
<gene>
    <name evidence="3" type="ORF">EZS27_000696</name>
    <name evidence="2" type="ORF">EZS27_008224</name>
    <name evidence="1" type="ORF">EZS27_027202</name>
</gene>